<reference evidence="6 7" key="1">
    <citation type="submission" date="2019-05" db="EMBL/GenBank/DDBJ databases">
        <title>Another draft genome of Portunus trituberculatus and its Hox gene families provides insights of decapod evolution.</title>
        <authorList>
            <person name="Jeong J.-H."/>
            <person name="Song I."/>
            <person name="Kim S."/>
            <person name="Choi T."/>
            <person name="Kim D."/>
            <person name="Ryu S."/>
            <person name="Kim W."/>
        </authorList>
    </citation>
    <scope>NUCLEOTIDE SEQUENCE [LARGE SCALE GENOMIC DNA]</scope>
    <source>
        <tissue evidence="6">Muscle</tissue>
    </source>
</reference>
<comment type="caution">
    <text evidence="6">The sequence shown here is derived from an EMBL/GenBank/DDBJ whole genome shotgun (WGS) entry which is preliminary data.</text>
</comment>
<evidence type="ECO:0000256" key="2">
    <source>
        <dbReference type="ARBA" id="ARBA00004253"/>
    </source>
</evidence>
<keyword evidence="3" id="KW-0285">Flavoprotein</keyword>
<evidence type="ECO:0000313" key="6">
    <source>
        <dbReference type="EMBL" id="MPC09376.1"/>
    </source>
</evidence>
<proteinExistence type="predicted"/>
<keyword evidence="5" id="KW-0560">Oxidoreductase</keyword>
<dbReference type="GO" id="GO:0019478">
    <property type="term" value="P:D-amino acid catabolic process"/>
    <property type="evidence" value="ECO:0007669"/>
    <property type="project" value="TreeGrafter"/>
</dbReference>
<gene>
    <name evidence="6" type="primary">daao-1_0</name>
    <name evidence="6" type="ORF">E2C01_001986</name>
</gene>
<dbReference type="PANTHER" id="PTHR11530:SF11">
    <property type="entry name" value="D-ASPARTATE OXIDASE"/>
    <property type="match status" value="1"/>
</dbReference>
<comment type="subcellular location">
    <subcellularLocation>
        <location evidence="2">Peroxisome matrix</location>
    </subcellularLocation>
</comment>
<evidence type="ECO:0000256" key="4">
    <source>
        <dbReference type="ARBA" id="ARBA00022827"/>
    </source>
</evidence>
<dbReference type="GO" id="GO:0005782">
    <property type="term" value="C:peroxisomal matrix"/>
    <property type="evidence" value="ECO:0007669"/>
    <property type="project" value="UniProtKB-SubCell"/>
</dbReference>
<sequence length="73" mass="8083">MLEEVKARGGHLEELSISSLEEAASEADLLINCSGLGARDLVPDPSVFPCRGQVMRECYRGEYYYKRLDCAGN</sequence>
<dbReference type="EMBL" id="VSRR010000067">
    <property type="protein sequence ID" value="MPC09376.1"/>
    <property type="molecule type" value="Genomic_DNA"/>
</dbReference>
<keyword evidence="7" id="KW-1185">Reference proteome</keyword>
<protein>
    <submittedName>
        <fullName evidence="6">D-amino-acid oxidase</fullName>
    </submittedName>
</protein>
<dbReference type="AlphaFoldDB" id="A0A5B7CLU5"/>
<dbReference type="GO" id="GO:0071949">
    <property type="term" value="F:FAD binding"/>
    <property type="evidence" value="ECO:0007669"/>
    <property type="project" value="InterPro"/>
</dbReference>
<evidence type="ECO:0000256" key="5">
    <source>
        <dbReference type="ARBA" id="ARBA00023002"/>
    </source>
</evidence>
<evidence type="ECO:0000256" key="3">
    <source>
        <dbReference type="ARBA" id="ARBA00022630"/>
    </source>
</evidence>
<comment type="cofactor">
    <cofactor evidence="1">
        <name>FAD</name>
        <dbReference type="ChEBI" id="CHEBI:57692"/>
    </cofactor>
</comment>
<dbReference type="Gene3D" id="3.40.50.720">
    <property type="entry name" value="NAD(P)-binding Rossmann-like Domain"/>
    <property type="match status" value="1"/>
</dbReference>
<dbReference type="GO" id="GO:0003884">
    <property type="term" value="F:D-amino-acid oxidase activity"/>
    <property type="evidence" value="ECO:0007669"/>
    <property type="project" value="InterPro"/>
</dbReference>
<accession>A0A5B7CLU5</accession>
<organism evidence="6 7">
    <name type="scientific">Portunus trituberculatus</name>
    <name type="common">Swimming crab</name>
    <name type="synonym">Neptunus trituberculatus</name>
    <dbReference type="NCBI Taxonomy" id="210409"/>
    <lineage>
        <taxon>Eukaryota</taxon>
        <taxon>Metazoa</taxon>
        <taxon>Ecdysozoa</taxon>
        <taxon>Arthropoda</taxon>
        <taxon>Crustacea</taxon>
        <taxon>Multicrustacea</taxon>
        <taxon>Malacostraca</taxon>
        <taxon>Eumalacostraca</taxon>
        <taxon>Eucarida</taxon>
        <taxon>Decapoda</taxon>
        <taxon>Pleocyemata</taxon>
        <taxon>Brachyura</taxon>
        <taxon>Eubrachyura</taxon>
        <taxon>Portunoidea</taxon>
        <taxon>Portunidae</taxon>
        <taxon>Portuninae</taxon>
        <taxon>Portunus</taxon>
    </lineage>
</organism>
<dbReference type="InterPro" id="IPR023209">
    <property type="entry name" value="DAO"/>
</dbReference>
<dbReference type="Proteomes" id="UP000324222">
    <property type="component" value="Unassembled WGS sequence"/>
</dbReference>
<evidence type="ECO:0000313" key="7">
    <source>
        <dbReference type="Proteomes" id="UP000324222"/>
    </source>
</evidence>
<dbReference type="PANTHER" id="PTHR11530">
    <property type="entry name" value="D-AMINO ACID OXIDASE"/>
    <property type="match status" value="1"/>
</dbReference>
<keyword evidence="4" id="KW-0274">FAD</keyword>
<name>A0A5B7CLU5_PORTR</name>
<evidence type="ECO:0000256" key="1">
    <source>
        <dbReference type="ARBA" id="ARBA00001974"/>
    </source>
</evidence>